<protein>
    <submittedName>
        <fullName evidence="11">General L-amino acid transport system permease protein</fullName>
    </submittedName>
</protein>
<dbReference type="RefSeq" id="WP_092783317.1">
    <property type="nucleotide sequence ID" value="NZ_FNAP01000003.1"/>
</dbReference>
<dbReference type="OrthoDB" id="9771188at2"/>
<feature type="transmembrane region" description="Helical" evidence="8">
    <location>
        <begin position="168"/>
        <end position="193"/>
    </location>
</feature>
<accession>A0A1G6ZS19</accession>
<dbReference type="STRING" id="69960.SAMN05421720_10319"/>
<keyword evidence="5 8" id="KW-0812">Transmembrane</keyword>
<keyword evidence="3 8" id="KW-0813">Transport</keyword>
<feature type="transmembrane region" description="Helical" evidence="8">
    <location>
        <begin position="137"/>
        <end position="162"/>
    </location>
</feature>
<evidence type="ECO:0000313" key="12">
    <source>
        <dbReference type="Proteomes" id="UP000199412"/>
    </source>
</evidence>
<dbReference type="InterPro" id="IPR035906">
    <property type="entry name" value="MetI-like_sf"/>
</dbReference>
<keyword evidence="7 8" id="KW-0472">Membrane</keyword>
<feature type="transmembrane region" description="Helical" evidence="8">
    <location>
        <begin position="315"/>
        <end position="333"/>
    </location>
</feature>
<evidence type="ECO:0000256" key="8">
    <source>
        <dbReference type="RuleBase" id="RU363032"/>
    </source>
</evidence>
<dbReference type="GO" id="GO:0006865">
    <property type="term" value="P:amino acid transport"/>
    <property type="evidence" value="ECO:0007669"/>
    <property type="project" value="TreeGrafter"/>
</dbReference>
<feature type="transmembrane region" description="Helical" evidence="8">
    <location>
        <begin position="42"/>
        <end position="62"/>
    </location>
</feature>
<dbReference type="SUPFAM" id="SSF161098">
    <property type="entry name" value="MetI-like"/>
    <property type="match status" value="1"/>
</dbReference>
<feature type="transmembrane region" description="Helical" evidence="8">
    <location>
        <begin position="205"/>
        <end position="233"/>
    </location>
</feature>
<comment type="subcellular location">
    <subcellularLocation>
        <location evidence="1">Cell inner membrane</location>
        <topology evidence="1">Multi-pass membrane protein</topology>
    </subcellularLocation>
    <subcellularLocation>
        <location evidence="8">Cell membrane</location>
        <topology evidence="8">Multi-pass membrane protein</topology>
    </subcellularLocation>
</comment>
<dbReference type="InterPro" id="IPR043429">
    <property type="entry name" value="ArtM/GltK/GlnP/TcyL/YhdX-like"/>
</dbReference>
<feature type="region of interest" description="Disordered" evidence="9">
    <location>
        <begin position="1"/>
        <end position="24"/>
    </location>
</feature>
<dbReference type="Proteomes" id="UP000199412">
    <property type="component" value="Unassembled WGS sequence"/>
</dbReference>
<dbReference type="NCBIfam" id="TIGR01726">
    <property type="entry name" value="HEQRo_perm_3TM"/>
    <property type="match status" value="1"/>
</dbReference>
<reference evidence="11 12" key="1">
    <citation type="submission" date="2016-10" db="EMBL/GenBank/DDBJ databases">
        <authorList>
            <person name="de Groot N.N."/>
        </authorList>
    </citation>
    <scope>NUCLEOTIDE SEQUENCE [LARGE SCALE GENOMIC DNA]</scope>
    <source>
        <strain evidence="11 12">ATCC 700224</strain>
    </source>
</reference>
<dbReference type="PANTHER" id="PTHR30614">
    <property type="entry name" value="MEMBRANE COMPONENT OF AMINO ACID ABC TRANSPORTER"/>
    <property type="match status" value="1"/>
</dbReference>
<keyword evidence="6 8" id="KW-1133">Transmembrane helix</keyword>
<proteinExistence type="inferred from homology"/>
<sequence length="377" mass="41308">MAQTPTTGAAAETFRPIAPRPPPSSAVGPLRWARDNLFSSPLNVILTLIGLYLVWLIVPGVIDWAILSADFTGSTRDDCPSDGACWVFILQRLDFFIYGFYPDAERWRVDVMFLMLAAVLVPQFIPGFPARGRTWLGIFGLTLYPVITGVLLLGGLFGLPFIETGKWGGLMLTLVLSYVGIVAALPIGILLALGRRSSMPVIRTICVIFIELWRGVPLISVLFMASVMLPLFLPEGVNFDKLLRALIGIVMFQSAYMAEVIRGGLQGIPKGQYEAASALGLGYWRSTALIILPQALKMVIPGIVNTFIALFKDTTLVLIIGLFDILGTVQAAIVDPAWGRVAVEGYVFAAFCFWVFCFGMSRYSQGLEKKLHTGHKR</sequence>
<feature type="transmembrane region" description="Helical" evidence="8">
    <location>
        <begin position="107"/>
        <end position="125"/>
    </location>
</feature>
<dbReference type="GO" id="GO:0022857">
    <property type="term" value="F:transmembrane transporter activity"/>
    <property type="evidence" value="ECO:0007669"/>
    <property type="project" value="InterPro"/>
</dbReference>
<name>A0A1G6ZS19_9PROT</name>
<evidence type="ECO:0000256" key="6">
    <source>
        <dbReference type="ARBA" id="ARBA00022989"/>
    </source>
</evidence>
<dbReference type="FunFam" id="1.10.3720.10:FF:000032">
    <property type="entry name" value="General amino acid ABC transporter permease"/>
    <property type="match status" value="1"/>
</dbReference>
<dbReference type="AlphaFoldDB" id="A0A1G6ZS19"/>
<keyword evidence="4" id="KW-1003">Cell membrane</keyword>
<dbReference type="PROSITE" id="PS50928">
    <property type="entry name" value="ABC_TM1"/>
    <property type="match status" value="1"/>
</dbReference>
<evidence type="ECO:0000313" key="11">
    <source>
        <dbReference type="EMBL" id="SDE05574.1"/>
    </source>
</evidence>
<comment type="similarity">
    <text evidence="2">Belongs to the binding-protein-dependent transport system permease family. HisMQ subfamily.</text>
</comment>
<feature type="transmembrane region" description="Helical" evidence="8">
    <location>
        <begin position="345"/>
        <end position="363"/>
    </location>
</feature>
<evidence type="ECO:0000256" key="7">
    <source>
        <dbReference type="ARBA" id="ARBA00023136"/>
    </source>
</evidence>
<dbReference type="EMBL" id="FNAP01000003">
    <property type="protein sequence ID" value="SDE05574.1"/>
    <property type="molecule type" value="Genomic_DNA"/>
</dbReference>
<organism evidence="11 12">
    <name type="scientific">Rhodospira trueperi</name>
    <dbReference type="NCBI Taxonomy" id="69960"/>
    <lineage>
        <taxon>Bacteria</taxon>
        <taxon>Pseudomonadati</taxon>
        <taxon>Pseudomonadota</taxon>
        <taxon>Alphaproteobacteria</taxon>
        <taxon>Rhodospirillales</taxon>
        <taxon>Rhodospirillaceae</taxon>
        <taxon>Rhodospira</taxon>
    </lineage>
</organism>
<gene>
    <name evidence="11" type="ORF">SAMN05421720_10319</name>
</gene>
<dbReference type="Pfam" id="PF00528">
    <property type="entry name" value="BPD_transp_1"/>
    <property type="match status" value="1"/>
</dbReference>
<evidence type="ECO:0000259" key="10">
    <source>
        <dbReference type="PROSITE" id="PS50928"/>
    </source>
</evidence>
<evidence type="ECO:0000256" key="3">
    <source>
        <dbReference type="ARBA" id="ARBA00022448"/>
    </source>
</evidence>
<evidence type="ECO:0000256" key="2">
    <source>
        <dbReference type="ARBA" id="ARBA00010072"/>
    </source>
</evidence>
<keyword evidence="12" id="KW-1185">Reference proteome</keyword>
<evidence type="ECO:0000256" key="1">
    <source>
        <dbReference type="ARBA" id="ARBA00004429"/>
    </source>
</evidence>
<dbReference type="Gene3D" id="1.10.3720.10">
    <property type="entry name" value="MetI-like"/>
    <property type="match status" value="1"/>
</dbReference>
<feature type="domain" description="ABC transmembrane type-1" evidence="10">
    <location>
        <begin position="170"/>
        <end position="359"/>
    </location>
</feature>
<dbReference type="InterPro" id="IPR000515">
    <property type="entry name" value="MetI-like"/>
</dbReference>
<feature type="transmembrane region" description="Helical" evidence="8">
    <location>
        <begin position="288"/>
        <end position="308"/>
    </location>
</feature>
<dbReference type="GO" id="GO:0043190">
    <property type="term" value="C:ATP-binding cassette (ABC) transporter complex"/>
    <property type="evidence" value="ECO:0007669"/>
    <property type="project" value="InterPro"/>
</dbReference>
<dbReference type="InterPro" id="IPR010065">
    <property type="entry name" value="AA_ABC_transptr_permease_3TM"/>
</dbReference>
<evidence type="ECO:0000256" key="9">
    <source>
        <dbReference type="SAM" id="MobiDB-lite"/>
    </source>
</evidence>
<evidence type="ECO:0000256" key="5">
    <source>
        <dbReference type="ARBA" id="ARBA00022692"/>
    </source>
</evidence>
<dbReference type="CDD" id="cd06261">
    <property type="entry name" value="TM_PBP2"/>
    <property type="match status" value="1"/>
</dbReference>
<evidence type="ECO:0000256" key="4">
    <source>
        <dbReference type="ARBA" id="ARBA00022475"/>
    </source>
</evidence>
<dbReference type="PANTHER" id="PTHR30614:SF41">
    <property type="entry name" value="INNER MEMBRANE AMINO-ACID ABC TRANSPORTER PERMEASE PROTEIN YHDY"/>
    <property type="match status" value="1"/>
</dbReference>